<dbReference type="GO" id="GO:0005737">
    <property type="term" value="C:cytoplasm"/>
    <property type="evidence" value="ECO:0007669"/>
    <property type="project" value="TreeGrafter"/>
</dbReference>
<organism evidence="5 6">
    <name type="scientific">Blastococcus aggregatus</name>
    <dbReference type="NCBI Taxonomy" id="38502"/>
    <lineage>
        <taxon>Bacteria</taxon>
        <taxon>Bacillati</taxon>
        <taxon>Actinomycetota</taxon>
        <taxon>Actinomycetes</taxon>
        <taxon>Geodermatophilales</taxon>
        <taxon>Geodermatophilaceae</taxon>
        <taxon>Blastococcus</taxon>
    </lineage>
</organism>
<dbReference type="RefSeq" id="WP_097196334.1">
    <property type="nucleotide sequence ID" value="NZ_OBQI01000005.1"/>
</dbReference>
<dbReference type="Gene3D" id="3.20.20.70">
    <property type="entry name" value="Aldolase class I"/>
    <property type="match status" value="1"/>
</dbReference>
<dbReference type="InterPro" id="IPR013785">
    <property type="entry name" value="Aldolase_TIM"/>
</dbReference>
<comment type="pathway">
    <text evidence="2">Cofactor biosynthesis; thiamine diphosphate biosynthesis.</text>
</comment>
<protein>
    <submittedName>
        <fullName evidence="5">Thiamine-phosphate pyrophosphorylase</fullName>
    </submittedName>
</protein>
<proteinExistence type="predicted"/>
<dbReference type="PANTHER" id="PTHR20857">
    <property type="entry name" value="THIAMINE-PHOSPHATE PYROPHOSPHORYLASE"/>
    <property type="match status" value="1"/>
</dbReference>
<dbReference type="InterPro" id="IPR036206">
    <property type="entry name" value="ThiamineP_synth_sf"/>
</dbReference>
<feature type="domain" description="Thiamine phosphate synthase/TenI" evidence="4">
    <location>
        <begin position="7"/>
        <end position="174"/>
    </location>
</feature>
<reference evidence="6" key="1">
    <citation type="submission" date="2017-08" db="EMBL/GenBank/DDBJ databases">
        <authorList>
            <person name="Varghese N."/>
            <person name="Submissions S."/>
        </authorList>
    </citation>
    <scope>NUCLEOTIDE SEQUENCE [LARGE SCALE GENOMIC DNA]</scope>
    <source>
        <strain evidence="6">DSM 4725</strain>
    </source>
</reference>
<dbReference type="SUPFAM" id="SSF51391">
    <property type="entry name" value="Thiamin phosphate synthase"/>
    <property type="match status" value="1"/>
</dbReference>
<gene>
    <name evidence="5" type="ORF">SAMN05660748_3586</name>
</gene>
<evidence type="ECO:0000256" key="2">
    <source>
        <dbReference type="ARBA" id="ARBA00004948"/>
    </source>
</evidence>
<comment type="function">
    <text evidence="1">Condenses 4-methyl-5-(beta-hydroxyethyl)thiazole monophosphate (THZ-P) and 2-methyl-4-amino-5-hydroxymethyl pyrimidine pyrophosphate (HMP-PP) to form thiamine monophosphate (TMP).</text>
</comment>
<dbReference type="PANTHER" id="PTHR20857:SF15">
    <property type="entry name" value="THIAMINE-PHOSPHATE SYNTHASE"/>
    <property type="match status" value="1"/>
</dbReference>
<dbReference type="AlphaFoldDB" id="A0A285VA53"/>
<name>A0A285VA53_9ACTN</name>
<dbReference type="OrthoDB" id="3191080at2"/>
<dbReference type="Proteomes" id="UP000219435">
    <property type="component" value="Unassembled WGS sequence"/>
</dbReference>
<keyword evidence="3" id="KW-0784">Thiamine biosynthesis</keyword>
<dbReference type="InterPro" id="IPR022998">
    <property type="entry name" value="ThiamineP_synth_TenI"/>
</dbReference>
<dbReference type="GO" id="GO:0004789">
    <property type="term" value="F:thiamine-phosphate diphosphorylase activity"/>
    <property type="evidence" value="ECO:0007669"/>
    <property type="project" value="TreeGrafter"/>
</dbReference>
<keyword evidence="6" id="KW-1185">Reference proteome</keyword>
<sequence>MTPPPLLVLTDRSQCSRPLRDVVAAAVDAGARGVVLREKDLPDDERGRLADDLRALLEPVDGLLIRAGGAGAGVDDAVHLSAHEPFPPRRPALVGRSCHSAAELARARDEGCDYAFLSPVFPTPSKPGYGPAVGVDGFARLVAGGLPTWALGGVRPEHVPALVATGGSGVAVMGPVMRDPGLVSNYLSEFD</sequence>
<evidence type="ECO:0000313" key="5">
    <source>
        <dbReference type="EMBL" id="SOC50827.1"/>
    </source>
</evidence>
<evidence type="ECO:0000256" key="1">
    <source>
        <dbReference type="ARBA" id="ARBA00003814"/>
    </source>
</evidence>
<evidence type="ECO:0000256" key="3">
    <source>
        <dbReference type="ARBA" id="ARBA00022977"/>
    </source>
</evidence>
<evidence type="ECO:0000313" key="6">
    <source>
        <dbReference type="Proteomes" id="UP000219435"/>
    </source>
</evidence>
<dbReference type="Pfam" id="PF02581">
    <property type="entry name" value="TMP-TENI"/>
    <property type="match status" value="1"/>
</dbReference>
<evidence type="ECO:0000259" key="4">
    <source>
        <dbReference type="Pfam" id="PF02581"/>
    </source>
</evidence>
<dbReference type="EMBL" id="OBQI01000005">
    <property type="protein sequence ID" value="SOC50827.1"/>
    <property type="molecule type" value="Genomic_DNA"/>
</dbReference>
<accession>A0A285VA53</accession>
<dbReference type="GO" id="GO:0009228">
    <property type="term" value="P:thiamine biosynthetic process"/>
    <property type="evidence" value="ECO:0007669"/>
    <property type="project" value="UniProtKB-KW"/>
</dbReference>
<dbReference type="CDD" id="cd00564">
    <property type="entry name" value="TMP_TenI"/>
    <property type="match status" value="1"/>
</dbReference>